<evidence type="ECO:0000256" key="7">
    <source>
        <dbReference type="ARBA" id="ARBA00023143"/>
    </source>
</evidence>
<reference evidence="9 10" key="1">
    <citation type="submission" date="2020-01" db="EMBL/GenBank/DDBJ databases">
        <title>Genome sequencing of strain KACC 21265.</title>
        <authorList>
            <person name="Heo J."/>
            <person name="Kim S.-J."/>
            <person name="Kim J.-S."/>
            <person name="Hong S.-B."/>
            <person name="Kwon S.-W."/>
        </authorList>
    </citation>
    <scope>NUCLEOTIDE SEQUENCE [LARGE SCALE GENOMIC DNA]</scope>
    <source>
        <strain evidence="9 10">KACC 21265</strain>
    </source>
</reference>
<evidence type="ECO:0000256" key="8">
    <source>
        <dbReference type="ARBA" id="ARBA00023237"/>
    </source>
</evidence>
<evidence type="ECO:0000256" key="2">
    <source>
        <dbReference type="ARBA" id="ARBA00004117"/>
    </source>
</evidence>
<evidence type="ECO:0000256" key="1">
    <source>
        <dbReference type="ARBA" id="ARBA00002591"/>
    </source>
</evidence>
<keyword evidence="8" id="KW-0998">Cell outer membrane</keyword>
<keyword evidence="7" id="KW-0975">Bacterial flagellum</keyword>
<evidence type="ECO:0000256" key="4">
    <source>
        <dbReference type="ARBA" id="ARBA00006929"/>
    </source>
</evidence>
<keyword evidence="9" id="KW-0282">Flagellum</keyword>
<dbReference type="Proteomes" id="UP000464787">
    <property type="component" value="Chromosome"/>
</dbReference>
<protein>
    <submittedName>
        <fullName evidence="9">Flagellar basal body L-ring protein FlgH</fullName>
    </submittedName>
</protein>
<organism evidence="9 10">
    <name type="scientific">Xylophilus rhododendri</name>
    <dbReference type="NCBI Taxonomy" id="2697032"/>
    <lineage>
        <taxon>Bacteria</taxon>
        <taxon>Pseudomonadati</taxon>
        <taxon>Pseudomonadota</taxon>
        <taxon>Betaproteobacteria</taxon>
        <taxon>Burkholderiales</taxon>
        <taxon>Xylophilus</taxon>
    </lineage>
</organism>
<dbReference type="PANTHER" id="PTHR34933">
    <property type="entry name" value="FLAGELLAR L-RING PROTEIN"/>
    <property type="match status" value="1"/>
</dbReference>
<dbReference type="Pfam" id="PF02107">
    <property type="entry name" value="FlgH"/>
    <property type="match status" value="1"/>
</dbReference>
<dbReference type="GO" id="GO:0009427">
    <property type="term" value="C:bacterial-type flagellum basal body, distal rod, L ring"/>
    <property type="evidence" value="ECO:0007669"/>
    <property type="project" value="InterPro"/>
</dbReference>
<keyword evidence="9" id="KW-0966">Cell projection</keyword>
<keyword evidence="9" id="KW-0969">Cilium</keyword>
<evidence type="ECO:0000256" key="3">
    <source>
        <dbReference type="ARBA" id="ARBA00004442"/>
    </source>
</evidence>
<dbReference type="GO" id="GO:0071973">
    <property type="term" value="P:bacterial-type flagellum-dependent cell motility"/>
    <property type="evidence" value="ECO:0007669"/>
    <property type="project" value="InterPro"/>
</dbReference>
<evidence type="ECO:0000313" key="10">
    <source>
        <dbReference type="Proteomes" id="UP000464787"/>
    </source>
</evidence>
<keyword evidence="5" id="KW-0732">Signal</keyword>
<dbReference type="PRINTS" id="PR01008">
    <property type="entry name" value="FLGLRINGFLGH"/>
</dbReference>
<evidence type="ECO:0000256" key="5">
    <source>
        <dbReference type="ARBA" id="ARBA00022729"/>
    </source>
</evidence>
<sequence length="181" mass="19516">MACQPGGAWAESLFREDGYRALAGDHKAWRVGDLLTVQVYEQSSASSSTDTSTERNNGLNLGIASVVSGRQRGGSIAQGGNFAGGGSTQRASKLLATLSVSVREVLPNGDLTVSGRQQLTVNQEHRMVDLTGRVRPQDISGDNVVLSTRLADARIDYLGEGDLSERQRRSWWRAALDWLGL</sequence>
<comment type="subcellular location">
    <subcellularLocation>
        <location evidence="2">Bacterial flagellum basal body</location>
    </subcellularLocation>
    <subcellularLocation>
        <location evidence="3">Cell outer membrane</location>
    </subcellularLocation>
</comment>
<dbReference type="AlphaFoldDB" id="A0A857JFX6"/>
<dbReference type="PANTHER" id="PTHR34933:SF1">
    <property type="entry name" value="FLAGELLAR L-RING PROTEIN"/>
    <property type="match status" value="1"/>
</dbReference>
<dbReference type="InterPro" id="IPR000527">
    <property type="entry name" value="Flag_Lring"/>
</dbReference>
<evidence type="ECO:0000256" key="6">
    <source>
        <dbReference type="ARBA" id="ARBA00023136"/>
    </source>
</evidence>
<gene>
    <name evidence="9" type="ORF">GT347_15010</name>
</gene>
<evidence type="ECO:0000313" key="9">
    <source>
        <dbReference type="EMBL" id="QHJ01566.1"/>
    </source>
</evidence>
<keyword evidence="10" id="KW-1185">Reference proteome</keyword>
<proteinExistence type="inferred from homology"/>
<dbReference type="GO" id="GO:0003774">
    <property type="term" value="F:cytoskeletal motor activity"/>
    <property type="evidence" value="ECO:0007669"/>
    <property type="project" value="InterPro"/>
</dbReference>
<comment type="similarity">
    <text evidence="4">Belongs to the FlgH family.</text>
</comment>
<name>A0A857JFX6_9BURK</name>
<accession>A0A857JFX6</accession>
<dbReference type="EMBL" id="CP047650">
    <property type="protein sequence ID" value="QHJ01566.1"/>
    <property type="molecule type" value="Genomic_DNA"/>
</dbReference>
<dbReference type="GO" id="GO:0009279">
    <property type="term" value="C:cell outer membrane"/>
    <property type="evidence" value="ECO:0007669"/>
    <property type="project" value="UniProtKB-SubCell"/>
</dbReference>
<comment type="function">
    <text evidence="1">Assembles around the rod to form the L-ring and probably protects the motor/basal body from shearing forces during rotation.</text>
</comment>
<keyword evidence="6" id="KW-0472">Membrane</keyword>
<dbReference type="KEGG" id="xyk:GT347_15010"/>